<sequence length="101" mass="11218">MATALSPNVALNERTEKCQNKYIRKIRMTLSQATPMDAKQREESAKCRERLRARRGEIETGRTYPSSAAGNGGGNGRGKALRKAKERDALNLNCQWGAHQS</sequence>
<evidence type="ECO:0000256" key="1">
    <source>
        <dbReference type="SAM" id="MobiDB-lite"/>
    </source>
</evidence>
<comment type="caution">
    <text evidence="2">The sequence shown here is derived from an EMBL/GenBank/DDBJ whole genome shotgun (WGS) entry which is preliminary data.</text>
</comment>
<organism evidence="2 3">
    <name type="scientific">Ceratitis capitata</name>
    <name type="common">Mediterranean fruit fly</name>
    <name type="synonym">Tephritis capitata</name>
    <dbReference type="NCBI Taxonomy" id="7213"/>
    <lineage>
        <taxon>Eukaryota</taxon>
        <taxon>Metazoa</taxon>
        <taxon>Ecdysozoa</taxon>
        <taxon>Arthropoda</taxon>
        <taxon>Hexapoda</taxon>
        <taxon>Insecta</taxon>
        <taxon>Pterygota</taxon>
        <taxon>Neoptera</taxon>
        <taxon>Endopterygota</taxon>
        <taxon>Diptera</taxon>
        <taxon>Brachycera</taxon>
        <taxon>Muscomorpha</taxon>
        <taxon>Tephritoidea</taxon>
        <taxon>Tephritidae</taxon>
        <taxon>Ceratitis</taxon>
        <taxon>Ceratitis</taxon>
    </lineage>
</organism>
<gene>
    <name evidence="2" type="ORF">CCAP1982_LOCUS2159</name>
</gene>
<dbReference type="AlphaFoldDB" id="A0A811U3U4"/>
<feature type="region of interest" description="Disordered" evidence="1">
    <location>
        <begin position="32"/>
        <end position="86"/>
    </location>
</feature>
<accession>A0A811U3U4</accession>
<dbReference type="EMBL" id="CAJHJT010000001">
    <property type="protein sequence ID" value="CAD6993341.1"/>
    <property type="molecule type" value="Genomic_DNA"/>
</dbReference>
<feature type="compositionally biased region" description="Basic and acidic residues" evidence="1">
    <location>
        <begin position="38"/>
        <end position="60"/>
    </location>
</feature>
<proteinExistence type="predicted"/>
<evidence type="ECO:0000313" key="3">
    <source>
        <dbReference type="Proteomes" id="UP000606786"/>
    </source>
</evidence>
<keyword evidence="3" id="KW-1185">Reference proteome</keyword>
<reference evidence="2" key="1">
    <citation type="submission" date="2020-11" db="EMBL/GenBank/DDBJ databases">
        <authorList>
            <person name="Whitehead M."/>
        </authorList>
    </citation>
    <scope>NUCLEOTIDE SEQUENCE</scope>
    <source>
        <strain evidence="2">EGII</strain>
    </source>
</reference>
<name>A0A811U3U4_CERCA</name>
<dbReference type="Proteomes" id="UP000606786">
    <property type="component" value="Unassembled WGS sequence"/>
</dbReference>
<protein>
    <submittedName>
        <fullName evidence="2">(Mediterranean fruit fly) hypothetical protein</fullName>
    </submittedName>
</protein>
<evidence type="ECO:0000313" key="2">
    <source>
        <dbReference type="EMBL" id="CAD6993341.1"/>
    </source>
</evidence>